<accession>A0A2K8T1Z2</accession>
<name>A0A2K8T1Z2_9NOSO</name>
<dbReference type="EMBL" id="CP024785">
    <property type="protein sequence ID" value="AUB41717.1"/>
    <property type="molecule type" value="Genomic_DNA"/>
</dbReference>
<proteinExistence type="predicted"/>
<gene>
    <name evidence="1" type="ORF">COO91_07779</name>
</gene>
<dbReference type="OrthoDB" id="491224at2"/>
<reference evidence="1 2" key="1">
    <citation type="submission" date="2017-11" db="EMBL/GenBank/DDBJ databases">
        <title>Complete genome of a free-living desiccation-tolerant cyanobacterium and its photosynthetic adaptation to extreme terrestrial habitat.</title>
        <authorList>
            <person name="Shang J."/>
        </authorList>
    </citation>
    <scope>NUCLEOTIDE SEQUENCE [LARGE SCALE GENOMIC DNA]</scope>
    <source>
        <strain evidence="1 2">CCNUN1</strain>
    </source>
</reference>
<sequence>MYNQIPVFQLLLQDNPHLFTTEGLSSLLLECVHMKSLNRHKFTYPSLLNKQVYLAIAGLEGSAEDEVMIYRIMSDPQAWYNFTKVRQQGQPSENIGEEFYSNFSIEIYLQHRIINSIRCLQKSLNISGVRQTNIAVRDRLFSYPTLEEQLITLDEDRTTLAQAVPEIIKYFVSLTQIPSEYRLFLVDEKKQKIPTSVSTVENAASSAAIAEISTESFDRQLTGANCWHDKSVERVDPDKIRLTLHLDWNENEFIFFEAHHQDLTRFPWTIDTIQ</sequence>
<dbReference type="KEGG" id="nfl:COO91_07779"/>
<protein>
    <submittedName>
        <fullName evidence="1">Uncharacterized protein</fullName>
    </submittedName>
</protein>
<evidence type="ECO:0000313" key="2">
    <source>
        <dbReference type="Proteomes" id="UP000232003"/>
    </source>
</evidence>
<dbReference type="Proteomes" id="UP000232003">
    <property type="component" value="Chromosome"/>
</dbReference>
<organism evidence="1 2">
    <name type="scientific">Nostoc flagelliforme CCNUN1</name>
    <dbReference type="NCBI Taxonomy" id="2038116"/>
    <lineage>
        <taxon>Bacteria</taxon>
        <taxon>Bacillati</taxon>
        <taxon>Cyanobacteriota</taxon>
        <taxon>Cyanophyceae</taxon>
        <taxon>Nostocales</taxon>
        <taxon>Nostocaceae</taxon>
        <taxon>Nostoc</taxon>
    </lineage>
</organism>
<dbReference type="RefSeq" id="WP_100902035.1">
    <property type="nucleotide sequence ID" value="NZ_CAWNNC010000001.1"/>
</dbReference>
<evidence type="ECO:0000313" key="1">
    <source>
        <dbReference type="EMBL" id="AUB41717.1"/>
    </source>
</evidence>
<keyword evidence="2" id="KW-1185">Reference proteome</keyword>
<dbReference type="AlphaFoldDB" id="A0A2K8T1Z2"/>